<comment type="similarity">
    <text evidence="1">Belongs to the universal stress protein A family.</text>
</comment>
<dbReference type="EMBL" id="BMPI01000057">
    <property type="protein sequence ID" value="GGM68080.1"/>
    <property type="molecule type" value="Genomic_DNA"/>
</dbReference>
<evidence type="ECO:0000313" key="4">
    <source>
        <dbReference type="Proteomes" id="UP000642070"/>
    </source>
</evidence>
<protein>
    <submittedName>
        <fullName evidence="3">Universal stress protein</fullName>
    </submittedName>
</protein>
<dbReference type="CDD" id="cd00293">
    <property type="entry name" value="USP-like"/>
    <property type="match status" value="1"/>
</dbReference>
<keyword evidence="4" id="KW-1185">Reference proteome</keyword>
<dbReference type="InterPro" id="IPR014729">
    <property type="entry name" value="Rossmann-like_a/b/a_fold"/>
</dbReference>
<dbReference type="SUPFAM" id="SSF52402">
    <property type="entry name" value="Adenine nucleotide alpha hydrolases-like"/>
    <property type="match status" value="2"/>
</dbReference>
<name>A0A917U9U9_9ACTN</name>
<accession>A0A917U9U9</accession>
<dbReference type="Pfam" id="PF00582">
    <property type="entry name" value="Usp"/>
    <property type="match status" value="2"/>
</dbReference>
<feature type="domain" description="UspA" evidence="2">
    <location>
        <begin position="5"/>
        <end position="124"/>
    </location>
</feature>
<sequence>MPPHSVVAGYDGSAAAWAAARYAAAEADTLRLVHAPLDRAAYAALGQLGLADDAQTAARRLVDAARAALLHEHPGLEVRAVVADRAPAAALVRATRSADLLVLGRYGGRTAAHVLAYAGCPVVVAGVAPDATGPVVLGLDDAVPHAPALWFAFDAAGRRGAALRICHVLPPDGAAGPDARRRLSEALAAWRPAFAEVPVAVDVLAGLDPAARLLDAAAGASLVVVGNRHREPGAVAAAVVANATCPVALVRDAPRRARLPVPSPSIRGM</sequence>
<dbReference type="PANTHER" id="PTHR46268">
    <property type="entry name" value="STRESS RESPONSE PROTEIN NHAX"/>
    <property type="match status" value="1"/>
</dbReference>
<comment type="caution">
    <text evidence="3">The sequence shown here is derived from an EMBL/GenBank/DDBJ whole genome shotgun (WGS) entry which is preliminary data.</text>
</comment>
<dbReference type="RefSeq" id="WP_190255494.1">
    <property type="nucleotide sequence ID" value="NZ_BMPI01000057.1"/>
</dbReference>
<reference evidence="3" key="2">
    <citation type="submission" date="2020-09" db="EMBL/GenBank/DDBJ databases">
        <authorList>
            <person name="Sun Q."/>
            <person name="Ohkuma M."/>
        </authorList>
    </citation>
    <scope>NUCLEOTIDE SEQUENCE</scope>
    <source>
        <strain evidence="3">JCM 19831</strain>
    </source>
</reference>
<evidence type="ECO:0000313" key="3">
    <source>
        <dbReference type="EMBL" id="GGM68080.1"/>
    </source>
</evidence>
<proteinExistence type="inferred from homology"/>
<dbReference type="Gene3D" id="3.40.50.620">
    <property type="entry name" value="HUPs"/>
    <property type="match status" value="2"/>
</dbReference>
<reference evidence="3" key="1">
    <citation type="journal article" date="2014" name="Int. J. Syst. Evol. Microbiol.">
        <title>Complete genome sequence of Corynebacterium casei LMG S-19264T (=DSM 44701T), isolated from a smear-ripened cheese.</title>
        <authorList>
            <consortium name="US DOE Joint Genome Institute (JGI-PGF)"/>
            <person name="Walter F."/>
            <person name="Albersmeier A."/>
            <person name="Kalinowski J."/>
            <person name="Ruckert C."/>
        </authorList>
    </citation>
    <scope>NUCLEOTIDE SEQUENCE</scope>
    <source>
        <strain evidence="3">JCM 19831</strain>
    </source>
</reference>
<gene>
    <name evidence="3" type="ORF">GCM10007977_082340</name>
</gene>
<evidence type="ECO:0000256" key="1">
    <source>
        <dbReference type="ARBA" id="ARBA00008791"/>
    </source>
</evidence>
<dbReference type="PANTHER" id="PTHR46268:SF6">
    <property type="entry name" value="UNIVERSAL STRESS PROTEIN UP12"/>
    <property type="match status" value="1"/>
</dbReference>
<dbReference type="AlphaFoldDB" id="A0A917U9U9"/>
<feature type="domain" description="UspA" evidence="2">
    <location>
        <begin position="134"/>
        <end position="251"/>
    </location>
</feature>
<dbReference type="Proteomes" id="UP000642070">
    <property type="component" value="Unassembled WGS sequence"/>
</dbReference>
<evidence type="ECO:0000259" key="2">
    <source>
        <dbReference type="Pfam" id="PF00582"/>
    </source>
</evidence>
<dbReference type="InterPro" id="IPR006016">
    <property type="entry name" value="UspA"/>
</dbReference>
<organism evidence="3 4">
    <name type="scientific">Dactylosporangium sucinum</name>
    <dbReference type="NCBI Taxonomy" id="1424081"/>
    <lineage>
        <taxon>Bacteria</taxon>
        <taxon>Bacillati</taxon>
        <taxon>Actinomycetota</taxon>
        <taxon>Actinomycetes</taxon>
        <taxon>Micromonosporales</taxon>
        <taxon>Micromonosporaceae</taxon>
        <taxon>Dactylosporangium</taxon>
    </lineage>
</organism>